<sequence>TNIMLHDTMSKPVAEQPKSKLMPASSKKTKDKSEFSTGASVASTIENEKQTLEPGKQDKAKKKKRKR</sequence>
<comment type="caution">
    <text evidence="2">The sequence shown here is derived from an EMBL/GenBank/DDBJ whole genome shotgun (WGS) entry which is preliminary data.</text>
</comment>
<proteinExistence type="predicted"/>
<dbReference type="EMBL" id="LXQA010617974">
    <property type="protein sequence ID" value="MCI62392.1"/>
    <property type="molecule type" value="Genomic_DNA"/>
</dbReference>
<protein>
    <submittedName>
        <fullName evidence="2">Uncharacterized protein</fullName>
    </submittedName>
</protein>
<feature type="region of interest" description="Disordered" evidence="1">
    <location>
        <begin position="1"/>
        <end position="67"/>
    </location>
</feature>
<evidence type="ECO:0000256" key="1">
    <source>
        <dbReference type="SAM" id="MobiDB-lite"/>
    </source>
</evidence>
<reference evidence="2 3" key="1">
    <citation type="journal article" date="2018" name="Front. Plant Sci.">
        <title>Red Clover (Trifolium pratense) and Zigzag Clover (T. medium) - A Picture of Genomic Similarities and Differences.</title>
        <authorList>
            <person name="Dluhosova J."/>
            <person name="Istvanek J."/>
            <person name="Nedelnik J."/>
            <person name="Repkova J."/>
        </authorList>
    </citation>
    <scope>NUCLEOTIDE SEQUENCE [LARGE SCALE GENOMIC DNA]</scope>
    <source>
        <strain evidence="3">cv. 10/8</strain>
        <tissue evidence="2">Leaf</tissue>
    </source>
</reference>
<keyword evidence="3" id="KW-1185">Reference proteome</keyword>
<evidence type="ECO:0000313" key="3">
    <source>
        <dbReference type="Proteomes" id="UP000265520"/>
    </source>
</evidence>
<accession>A0A392TN40</accession>
<name>A0A392TN40_9FABA</name>
<dbReference type="AlphaFoldDB" id="A0A392TN40"/>
<dbReference type="Proteomes" id="UP000265520">
    <property type="component" value="Unassembled WGS sequence"/>
</dbReference>
<evidence type="ECO:0000313" key="2">
    <source>
        <dbReference type="EMBL" id="MCI62392.1"/>
    </source>
</evidence>
<feature type="non-terminal residue" evidence="2">
    <location>
        <position position="1"/>
    </location>
</feature>
<feature type="compositionally biased region" description="Basic and acidic residues" evidence="1">
    <location>
        <begin position="46"/>
        <end position="58"/>
    </location>
</feature>
<feature type="compositionally biased region" description="Polar residues" evidence="1">
    <location>
        <begin position="35"/>
        <end position="45"/>
    </location>
</feature>
<organism evidence="2 3">
    <name type="scientific">Trifolium medium</name>
    <dbReference type="NCBI Taxonomy" id="97028"/>
    <lineage>
        <taxon>Eukaryota</taxon>
        <taxon>Viridiplantae</taxon>
        <taxon>Streptophyta</taxon>
        <taxon>Embryophyta</taxon>
        <taxon>Tracheophyta</taxon>
        <taxon>Spermatophyta</taxon>
        <taxon>Magnoliopsida</taxon>
        <taxon>eudicotyledons</taxon>
        <taxon>Gunneridae</taxon>
        <taxon>Pentapetalae</taxon>
        <taxon>rosids</taxon>
        <taxon>fabids</taxon>
        <taxon>Fabales</taxon>
        <taxon>Fabaceae</taxon>
        <taxon>Papilionoideae</taxon>
        <taxon>50 kb inversion clade</taxon>
        <taxon>NPAAA clade</taxon>
        <taxon>Hologalegina</taxon>
        <taxon>IRL clade</taxon>
        <taxon>Trifolieae</taxon>
        <taxon>Trifolium</taxon>
    </lineage>
</organism>